<comment type="caution">
    <text evidence="1">The sequence shown here is derived from an EMBL/GenBank/DDBJ whole genome shotgun (WGS) entry which is preliminary data.</text>
</comment>
<dbReference type="EMBL" id="JASBNA010000093">
    <property type="protein sequence ID" value="KAK7677222.1"/>
    <property type="molecule type" value="Genomic_DNA"/>
</dbReference>
<accession>A0AAW0FDI3</accession>
<keyword evidence="2" id="KW-1185">Reference proteome</keyword>
<protein>
    <recommendedName>
        <fullName evidence="3">BTB domain-containing protein</fullName>
    </recommendedName>
</protein>
<dbReference type="Gene3D" id="3.30.710.10">
    <property type="entry name" value="Potassium Channel Kv1.1, Chain A"/>
    <property type="match status" value="1"/>
</dbReference>
<gene>
    <name evidence="1" type="ORF">QCA50_019816</name>
</gene>
<name>A0AAW0FDI3_9APHY</name>
<dbReference type="AlphaFoldDB" id="A0AAW0FDI3"/>
<evidence type="ECO:0000313" key="1">
    <source>
        <dbReference type="EMBL" id="KAK7677222.1"/>
    </source>
</evidence>
<evidence type="ECO:0008006" key="3">
    <source>
        <dbReference type="Google" id="ProtNLM"/>
    </source>
</evidence>
<reference evidence="1 2" key="1">
    <citation type="submission" date="2022-09" db="EMBL/GenBank/DDBJ databases">
        <authorList>
            <person name="Palmer J.M."/>
        </authorList>
    </citation>
    <scope>NUCLEOTIDE SEQUENCE [LARGE SCALE GENOMIC DNA]</scope>
    <source>
        <strain evidence="1 2">DSM 7382</strain>
    </source>
</reference>
<dbReference type="Proteomes" id="UP001385951">
    <property type="component" value="Unassembled WGS sequence"/>
</dbReference>
<proteinExistence type="predicted"/>
<evidence type="ECO:0000313" key="2">
    <source>
        <dbReference type="Proteomes" id="UP001385951"/>
    </source>
</evidence>
<sequence length="532" mass="59319">MPAQRSIAQSPFDNTLANIVLRSCDNIDFYVYKEVLIIASPFFATLFSLPQPPPDSSSDPTPAAADERSPEGLHIICVPEESEVLDYILRICYPLRNPTPLTSLTLIEKVVIATQKYEIDVALDVARADLTRMGAKSPVWMYMLSCSHYLENEAKIAADLLRHKYYPQNRKAPLPGDSAFVRIALEIYDDNYGQLPAILLYRLVRHICFGEGKTFCNLSDSSSTEPQSGNSQDSDAPPTGSIFLGFVALLVEHPADILLKSSDGVIIPAHKLILRLASATSILSRLDESDCVRQDGIPVVTLEHSADALTQLIYACYPHPSNSPSKYQPDDDLRLFHVAQSYDMSDIASKARSRWSAQAKLTKDPLSTYLLTSQNGWTDEAQDAARQLASSRISISAKYVLEMERAGTAKHYHALLKLYDNIFVLSRTYISNEVASQRNRWDISGEAWHDPSYAITPSIAPIVAFDALCNHQCYLRRSHSRQFIEICDPPYPPAGGDIETHPDPPPLSIGRMVDNSRKLYNKFMEDVTHAQL</sequence>
<organism evidence="1 2">
    <name type="scientific">Cerrena zonata</name>
    <dbReference type="NCBI Taxonomy" id="2478898"/>
    <lineage>
        <taxon>Eukaryota</taxon>
        <taxon>Fungi</taxon>
        <taxon>Dikarya</taxon>
        <taxon>Basidiomycota</taxon>
        <taxon>Agaricomycotina</taxon>
        <taxon>Agaricomycetes</taxon>
        <taxon>Polyporales</taxon>
        <taxon>Cerrenaceae</taxon>
        <taxon>Cerrena</taxon>
    </lineage>
</organism>
<dbReference type="InterPro" id="IPR011333">
    <property type="entry name" value="SKP1/BTB/POZ_sf"/>
</dbReference>